<name>A0A9N8YTJ1_9GLOM</name>
<proteinExistence type="predicted"/>
<accession>A0A9N8YTJ1</accession>
<dbReference type="Proteomes" id="UP000789508">
    <property type="component" value="Unassembled WGS sequence"/>
</dbReference>
<dbReference type="EMBL" id="CAJVPS010000123">
    <property type="protein sequence ID" value="CAG8454880.1"/>
    <property type="molecule type" value="Genomic_DNA"/>
</dbReference>
<evidence type="ECO:0000313" key="2">
    <source>
        <dbReference type="Proteomes" id="UP000789508"/>
    </source>
</evidence>
<organism evidence="1 2">
    <name type="scientific">Ambispora leptoticha</name>
    <dbReference type="NCBI Taxonomy" id="144679"/>
    <lineage>
        <taxon>Eukaryota</taxon>
        <taxon>Fungi</taxon>
        <taxon>Fungi incertae sedis</taxon>
        <taxon>Mucoromycota</taxon>
        <taxon>Glomeromycotina</taxon>
        <taxon>Glomeromycetes</taxon>
        <taxon>Archaeosporales</taxon>
        <taxon>Ambisporaceae</taxon>
        <taxon>Ambispora</taxon>
    </lineage>
</organism>
<dbReference type="AlphaFoldDB" id="A0A9N8YTJ1"/>
<sequence>MNQPPPNQQFQQQISAEHINFINGTNNIFNQQLPQQQPPAANINQYGVKISDAAQEPKIEVI</sequence>
<gene>
    <name evidence="1" type="ORF">ALEPTO_LOCUS1221</name>
</gene>
<reference evidence="1" key="1">
    <citation type="submission" date="2021-06" db="EMBL/GenBank/DDBJ databases">
        <authorList>
            <person name="Kallberg Y."/>
            <person name="Tangrot J."/>
            <person name="Rosling A."/>
        </authorList>
    </citation>
    <scope>NUCLEOTIDE SEQUENCE</scope>
    <source>
        <strain evidence="1">FL130A</strain>
    </source>
</reference>
<keyword evidence="2" id="KW-1185">Reference proteome</keyword>
<comment type="caution">
    <text evidence="1">The sequence shown here is derived from an EMBL/GenBank/DDBJ whole genome shotgun (WGS) entry which is preliminary data.</text>
</comment>
<protein>
    <submittedName>
        <fullName evidence="1">13513_t:CDS:1</fullName>
    </submittedName>
</protein>
<evidence type="ECO:0000313" key="1">
    <source>
        <dbReference type="EMBL" id="CAG8454880.1"/>
    </source>
</evidence>